<dbReference type="PROSITE" id="PS00211">
    <property type="entry name" value="ABC_TRANSPORTER_1"/>
    <property type="match status" value="1"/>
</dbReference>
<dbReference type="SUPFAM" id="SSF52540">
    <property type="entry name" value="P-loop containing nucleoside triphosphate hydrolases"/>
    <property type="match status" value="1"/>
</dbReference>
<accession>A0A084A6Z5</accession>
<gene>
    <name evidence="5" type="ORF">U725_02802</name>
</gene>
<dbReference type="PATRIC" id="fig|1415168.3.peg.2855"/>
<reference evidence="5 6" key="1">
    <citation type="submission" date="2014-06" db="EMBL/GenBank/DDBJ databases">
        <title>Draft genome sequence of the putrescine producing strain Lactococcus lactis subsp cremoris GE214.</title>
        <authorList>
            <person name="Ladero V."/>
            <person name="Linares D.M."/>
            <person name="del Rio B."/>
            <person name="Mayo B."/>
            <person name="Martin M.C."/>
            <person name="Fernandez M."/>
            <person name="Alvarez M.A."/>
        </authorList>
    </citation>
    <scope>NUCLEOTIDE SEQUENCE [LARGE SCALE GENOMIC DNA]</scope>
    <source>
        <strain evidence="5 6">GE214</strain>
    </source>
</reference>
<dbReference type="SMART" id="SM00382">
    <property type="entry name" value="AAA"/>
    <property type="match status" value="1"/>
</dbReference>
<dbReference type="PANTHER" id="PTHR42711">
    <property type="entry name" value="ABC TRANSPORTER ATP-BINDING PROTEIN"/>
    <property type="match status" value="1"/>
</dbReference>
<evidence type="ECO:0000256" key="3">
    <source>
        <dbReference type="ARBA" id="ARBA00022840"/>
    </source>
</evidence>
<dbReference type="RefSeq" id="WP_040087808.1">
    <property type="nucleotide sequence ID" value="NZ_AZSI01000232.1"/>
</dbReference>
<evidence type="ECO:0000313" key="6">
    <source>
        <dbReference type="Proteomes" id="UP000028401"/>
    </source>
</evidence>
<dbReference type="Pfam" id="PF00005">
    <property type="entry name" value="ABC_tran"/>
    <property type="match status" value="1"/>
</dbReference>
<dbReference type="EMBL" id="AZSI01000232">
    <property type="protein sequence ID" value="KEY61074.1"/>
    <property type="molecule type" value="Genomic_DNA"/>
</dbReference>
<evidence type="ECO:0000313" key="5">
    <source>
        <dbReference type="EMBL" id="KEY61074.1"/>
    </source>
</evidence>
<keyword evidence="2" id="KW-0547">Nucleotide-binding</keyword>
<sequence length="300" mass="34497">MTKKIVEIQDIKKEFNQKTVLSNITFSIKKNECIALLGKNGAGKSTLLNIIIGKYFQNDGNVKIYCEKKNVGFLPQNTNFPDDIKVNELINFVSSYTDTPLSEEEVALILNFSNEQMNKFASKLSGGQQRLLDFCLAVINKPQFLIVDEPTSSMDTSTRHHFWECIQQLKEKGTTVLFTTHYIEEVNYCADRVLLLDNGNLMADETPYRLRMLNHEKIIVLDINLYKQFEQPLQHIIICNQIKEIFSKSTVEFYFVAERTDYIIKALLSIGFPIKEVELTNTSLLDTIFEGTHIEETQND</sequence>
<evidence type="ECO:0000256" key="2">
    <source>
        <dbReference type="ARBA" id="ARBA00022741"/>
    </source>
</evidence>
<dbReference type="InterPro" id="IPR003439">
    <property type="entry name" value="ABC_transporter-like_ATP-bd"/>
</dbReference>
<comment type="caution">
    <text evidence="5">The sequence shown here is derived from an EMBL/GenBank/DDBJ whole genome shotgun (WGS) entry which is preliminary data.</text>
</comment>
<dbReference type="PROSITE" id="PS50893">
    <property type="entry name" value="ABC_TRANSPORTER_2"/>
    <property type="match status" value="1"/>
</dbReference>
<dbReference type="InterPro" id="IPR003593">
    <property type="entry name" value="AAA+_ATPase"/>
</dbReference>
<evidence type="ECO:0000259" key="4">
    <source>
        <dbReference type="PROSITE" id="PS50893"/>
    </source>
</evidence>
<evidence type="ECO:0000256" key="1">
    <source>
        <dbReference type="ARBA" id="ARBA00022448"/>
    </source>
</evidence>
<dbReference type="CDD" id="cd03230">
    <property type="entry name" value="ABC_DR_subfamily_A"/>
    <property type="match status" value="1"/>
</dbReference>
<keyword evidence="1" id="KW-0813">Transport</keyword>
<protein>
    <submittedName>
        <fullName evidence="5">ABC superfamily ATP binding cassette transporter, ABC protein</fullName>
    </submittedName>
</protein>
<keyword evidence="3" id="KW-0067">ATP-binding</keyword>
<dbReference type="PANTHER" id="PTHR42711:SF17">
    <property type="entry name" value="ABC TRANSPORTER ATP-BINDING PROTEIN"/>
    <property type="match status" value="1"/>
</dbReference>
<dbReference type="InterPro" id="IPR017871">
    <property type="entry name" value="ABC_transporter-like_CS"/>
</dbReference>
<organism evidence="5 6">
    <name type="scientific">Lactococcus cremoris subsp. cremoris GE214</name>
    <dbReference type="NCBI Taxonomy" id="1415168"/>
    <lineage>
        <taxon>Bacteria</taxon>
        <taxon>Bacillati</taxon>
        <taxon>Bacillota</taxon>
        <taxon>Bacilli</taxon>
        <taxon>Lactobacillales</taxon>
        <taxon>Streptococcaceae</taxon>
        <taxon>Lactococcus</taxon>
        <taxon>Lactococcus cremoris subsp. cremoris</taxon>
    </lineage>
</organism>
<proteinExistence type="predicted"/>
<dbReference type="InterPro" id="IPR050763">
    <property type="entry name" value="ABC_transporter_ATP-binding"/>
</dbReference>
<dbReference type="Gene3D" id="3.40.50.300">
    <property type="entry name" value="P-loop containing nucleotide triphosphate hydrolases"/>
    <property type="match status" value="1"/>
</dbReference>
<dbReference type="GO" id="GO:0016887">
    <property type="term" value="F:ATP hydrolysis activity"/>
    <property type="evidence" value="ECO:0007669"/>
    <property type="project" value="InterPro"/>
</dbReference>
<feature type="domain" description="ABC transporter" evidence="4">
    <location>
        <begin position="6"/>
        <end position="223"/>
    </location>
</feature>
<dbReference type="InterPro" id="IPR027417">
    <property type="entry name" value="P-loop_NTPase"/>
</dbReference>
<dbReference type="Proteomes" id="UP000028401">
    <property type="component" value="Unassembled WGS sequence"/>
</dbReference>
<dbReference type="AlphaFoldDB" id="A0A084A6Z5"/>
<name>A0A084A6Z5_LACLC</name>
<dbReference type="GO" id="GO:0005524">
    <property type="term" value="F:ATP binding"/>
    <property type="evidence" value="ECO:0007669"/>
    <property type="project" value="UniProtKB-KW"/>
</dbReference>